<protein>
    <submittedName>
        <fullName evidence="10">Deoxyadenosine/deoxycytidine kinase</fullName>
        <ecNumber evidence="10">2.7.1.74</ecNumber>
        <ecNumber evidence="10">2.7.1.76</ecNumber>
    </submittedName>
</protein>
<dbReference type="GO" id="GO:0005524">
    <property type="term" value="F:ATP binding"/>
    <property type="evidence" value="ECO:0007669"/>
    <property type="project" value="UniProtKB-KW"/>
</dbReference>
<proteinExistence type="inferred from homology"/>
<dbReference type="PANTHER" id="PTHR10513:SF35">
    <property type="entry name" value="DEOXYADENOSINE KINASE"/>
    <property type="match status" value="1"/>
</dbReference>
<dbReference type="CDD" id="cd01673">
    <property type="entry name" value="dNK"/>
    <property type="match status" value="1"/>
</dbReference>
<keyword evidence="2 10" id="KW-0808">Transferase</keyword>
<dbReference type="InterPro" id="IPR031314">
    <property type="entry name" value="DNK_dom"/>
</dbReference>
<dbReference type="GO" id="GO:0004136">
    <property type="term" value="F:deoxyadenosine kinase activity"/>
    <property type="evidence" value="ECO:0007669"/>
    <property type="project" value="UniProtKB-EC"/>
</dbReference>
<dbReference type="InterPro" id="IPR050566">
    <property type="entry name" value="Deoxyribonucleoside_kinase"/>
</dbReference>
<dbReference type="GO" id="GO:0005737">
    <property type="term" value="C:cytoplasm"/>
    <property type="evidence" value="ECO:0007669"/>
    <property type="project" value="TreeGrafter"/>
</dbReference>
<feature type="domain" description="Deoxynucleoside kinase" evidence="9">
    <location>
        <begin position="15"/>
        <end position="213"/>
    </location>
</feature>
<evidence type="ECO:0000256" key="2">
    <source>
        <dbReference type="ARBA" id="ARBA00022679"/>
    </source>
</evidence>
<comment type="caution">
    <text evidence="10">The sequence shown here is derived from an EMBL/GenBank/DDBJ whole genome shotgun (WGS) entry which is preliminary data.</text>
</comment>
<feature type="binding site" evidence="7">
    <location>
        <position position="66"/>
    </location>
    <ligand>
        <name>substrate</name>
    </ligand>
</feature>
<dbReference type="Gene3D" id="3.40.50.300">
    <property type="entry name" value="P-loop containing nucleotide triphosphate hydrolases"/>
    <property type="match status" value="1"/>
</dbReference>
<dbReference type="InterPro" id="IPR027417">
    <property type="entry name" value="P-loop_NTPase"/>
</dbReference>
<feature type="binding site" evidence="8">
    <location>
        <begin position="19"/>
        <end position="27"/>
    </location>
    <ligand>
        <name>ATP</name>
        <dbReference type="ChEBI" id="CHEBI:30616"/>
    </ligand>
</feature>
<feature type="binding site" evidence="8">
    <location>
        <begin position="150"/>
        <end position="154"/>
    </location>
    <ligand>
        <name>ATP</name>
        <dbReference type="ChEBI" id="CHEBI:30616"/>
    </ligand>
</feature>
<dbReference type="EMBL" id="JACDUU010000016">
    <property type="protein sequence ID" value="MBA2873202.1"/>
    <property type="molecule type" value="Genomic_DNA"/>
</dbReference>
<evidence type="ECO:0000256" key="4">
    <source>
        <dbReference type="ARBA" id="ARBA00022777"/>
    </source>
</evidence>
<dbReference type="RefSeq" id="WP_181538926.1">
    <property type="nucleotide sequence ID" value="NZ_JACDUU010000016.1"/>
</dbReference>
<feature type="binding site" evidence="7">
    <location>
        <position position="159"/>
    </location>
    <ligand>
        <name>substrate</name>
    </ligand>
</feature>
<feature type="binding site" evidence="7">
    <location>
        <position position="43"/>
    </location>
    <ligand>
        <name>substrate</name>
    </ligand>
</feature>
<name>A0A7V9Z348_9BACL</name>
<reference evidence="10 11" key="1">
    <citation type="submission" date="2020-07" db="EMBL/GenBank/DDBJ databases">
        <title>Genomic Encyclopedia of Type Strains, Phase IV (KMG-IV): sequencing the most valuable type-strain genomes for metagenomic binning, comparative biology and taxonomic classification.</title>
        <authorList>
            <person name="Goeker M."/>
        </authorList>
    </citation>
    <scope>NUCLEOTIDE SEQUENCE [LARGE SCALE GENOMIC DNA]</scope>
    <source>
        <strain evidence="10 11">DSM 25220</strain>
    </source>
</reference>
<dbReference type="Proteomes" id="UP000580891">
    <property type="component" value="Unassembled WGS sequence"/>
</dbReference>
<evidence type="ECO:0000313" key="11">
    <source>
        <dbReference type="Proteomes" id="UP000580891"/>
    </source>
</evidence>
<evidence type="ECO:0000256" key="1">
    <source>
        <dbReference type="ARBA" id="ARBA00007420"/>
    </source>
</evidence>
<evidence type="ECO:0000256" key="8">
    <source>
        <dbReference type="PIRSR" id="PIRSR000705-3"/>
    </source>
</evidence>
<dbReference type="SUPFAM" id="SSF52540">
    <property type="entry name" value="P-loop containing nucleoside triphosphate hydrolases"/>
    <property type="match status" value="1"/>
</dbReference>
<dbReference type="EC" id="2.7.1.76" evidence="10"/>
<dbReference type="FunFam" id="3.40.50.300:FF:000659">
    <property type="entry name" value="Deoxyguanosine kinase"/>
    <property type="match status" value="1"/>
</dbReference>
<evidence type="ECO:0000256" key="6">
    <source>
        <dbReference type="PIRSR" id="PIRSR000705-1"/>
    </source>
</evidence>
<keyword evidence="11" id="KW-1185">Reference proteome</keyword>
<keyword evidence="4 10" id="KW-0418">Kinase</keyword>
<feature type="binding site" evidence="7">
    <location>
        <position position="96"/>
    </location>
    <ligand>
        <name>substrate</name>
    </ligand>
</feature>
<feature type="active site" description="Proton acceptor" evidence="6">
    <location>
        <position position="90"/>
    </location>
</feature>
<dbReference type="InterPro" id="IPR002624">
    <property type="entry name" value="DCK/DGK"/>
</dbReference>
<keyword evidence="5 8" id="KW-0067">ATP-binding</keyword>
<comment type="similarity">
    <text evidence="1">Belongs to the DCK/DGK family.</text>
</comment>
<dbReference type="PIRSF" id="PIRSF000705">
    <property type="entry name" value="DNK"/>
    <property type="match status" value="1"/>
</dbReference>
<accession>A0A7V9Z348</accession>
<evidence type="ECO:0000256" key="7">
    <source>
        <dbReference type="PIRSR" id="PIRSR000705-2"/>
    </source>
</evidence>
<feature type="binding site" evidence="7">
    <location>
        <position position="91"/>
    </location>
    <ligand>
        <name>substrate</name>
    </ligand>
</feature>
<keyword evidence="3 8" id="KW-0547">Nucleotide-binding</keyword>
<gene>
    <name evidence="10" type="ORF">HNQ85_003543</name>
</gene>
<evidence type="ECO:0000259" key="9">
    <source>
        <dbReference type="Pfam" id="PF01712"/>
    </source>
</evidence>
<dbReference type="PANTHER" id="PTHR10513">
    <property type="entry name" value="DEOXYNUCLEOSIDE KINASE"/>
    <property type="match status" value="1"/>
</dbReference>
<evidence type="ECO:0000256" key="3">
    <source>
        <dbReference type="ARBA" id="ARBA00022741"/>
    </source>
</evidence>
<feature type="binding site" evidence="7">
    <location>
        <position position="55"/>
    </location>
    <ligand>
        <name>substrate</name>
    </ligand>
</feature>
<evidence type="ECO:0000313" key="10">
    <source>
        <dbReference type="EMBL" id="MBA2873202.1"/>
    </source>
</evidence>
<organism evidence="10 11">
    <name type="scientific">[Anoxybacillus] calidus</name>
    <dbReference type="NCBI Taxonomy" id="575178"/>
    <lineage>
        <taxon>Bacteria</taxon>
        <taxon>Bacillati</taxon>
        <taxon>Bacillota</taxon>
        <taxon>Bacilli</taxon>
        <taxon>Bacillales</taxon>
        <taxon>Anoxybacillaceae</taxon>
        <taxon>Paranoxybacillus</taxon>
    </lineage>
</organism>
<sequence length="222" mass="26459">MNLREKYNIPSDAVITIAGTVGVGKSTMTKALAKALNFRTSFEKVDTNPYLDKFYADFHRWSFHLQIYFLAERFKEQKRIFEYGGGFVQDRSIYEDTGIFAKMHFEKGTMTKVDYETYTSLFEAMVMTPYFPHPDLLIYLEGSFEDILARIRERGRPMEQQTPVEYWKEMHERYEQWINSFNACPVLRININDYDIVENEHSIEPIVEKISYMLNQYRNLKR</sequence>
<dbReference type="GO" id="GO:0004137">
    <property type="term" value="F:deoxycytidine kinase activity"/>
    <property type="evidence" value="ECO:0007669"/>
    <property type="project" value="UniProtKB-EC"/>
</dbReference>
<dbReference type="EC" id="2.7.1.74" evidence="10"/>
<dbReference type="AlphaFoldDB" id="A0A7V9Z348"/>
<evidence type="ECO:0000256" key="5">
    <source>
        <dbReference type="ARBA" id="ARBA00022840"/>
    </source>
</evidence>
<dbReference type="Pfam" id="PF01712">
    <property type="entry name" value="dNK"/>
    <property type="match status" value="1"/>
</dbReference>